<evidence type="ECO:0000313" key="2">
    <source>
        <dbReference type="EMBL" id="PQQ21562.1"/>
    </source>
</evidence>
<reference evidence="2 3" key="1">
    <citation type="submission" date="2018-02" db="EMBL/GenBank/DDBJ databases">
        <title>Draft genome of wild Prunus yedoensis var. nudiflora.</title>
        <authorList>
            <person name="Baek S."/>
            <person name="Kim J.-H."/>
            <person name="Choi K."/>
            <person name="Kim G.-B."/>
            <person name="Cho A."/>
            <person name="Jang H."/>
            <person name="Shin C.-H."/>
            <person name="Yu H.-J."/>
            <person name="Mun J.-H."/>
        </authorList>
    </citation>
    <scope>NUCLEOTIDE SEQUENCE [LARGE SCALE GENOMIC DNA]</scope>
    <source>
        <strain evidence="3">cv. Jeju island</strain>
        <tissue evidence="2">Leaf</tissue>
    </source>
</reference>
<feature type="transmembrane region" description="Helical" evidence="1">
    <location>
        <begin position="103"/>
        <end position="121"/>
    </location>
</feature>
<keyword evidence="1" id="KW-0472">Membrane</keyword>
<dbReference type="EMBL" id="PJQY01000008">
    <property type="protein sequence ID" value="PQQ21562.1"/>
    <property type="molecule type" value="Genomic_DNA"/>
</dbReference>
<dbReference type="PANTHER" id="PTHR33306">
    <property type="entry name" value="EXPRESSED PROTEIN-RELATED-RELATED"/>
    <property type="match status" value="1"/>
</dbReference>
<gene>
    <name evidence="2" type="ORF">Pyn_14919</name>
</gene>
<protein>
    <submittedName>
        <fullName evidence="2">Uncharacterized protein</fullName>
    </submittedName>
</protein>
<sequence>MGWLFSERRGRKQGWMEESLASLSAPPSPLLALVVIVLVLLLFSSYTSYRSQMEKTKVRFHIFLLFLPVMLIFLAHFLIKYGSFPVLSPKTKEGVVHQPEGSASPWGVAMFLVLLLVLLCYRSSFQSNWWPHWRCY</sequence>
<keyword evidence="1" id="KW-1133">Transmembrane helix</keyword>
<evidence type="ECO:0000256" key="1">
    <source>
        <dbReference type="SAM" id="Phobius"/>
    </source>
</evidence>
<keyword evidence="1" id="KW-0812">Transmembrane</keyword>
<organism evidence="2 3">
    <name type="scientific">Prunus yedoensis var. nudiflora</name>
    <dbReference type="NCBI Taxonomy" id="2094558"/>
    <lineage>
        <taxon>Eukaryota</taxon>
        <taxon>Viridiplantae</taxon>
        <taxon>Streptophyta</taxon>
        <taxon>Embryophyta</taxon>
        <taxon>Tracheophyta</taxon>
        <taxon>Spermatophyta</taxon>
        <taxon>Magnoliopsida</taxon>
        <taxon>eudicotyledons</taxon>
        <taxon>Gunneridae</taxon>
        <taxon>Pentapetalae</taxon>
        <taxon>rosids</taxon>
        <taxon>fabids</taxon>
        <taxon>Rosales</taxon>
        <taxon>Rosaceae</taxon>
        <taxon>Amygdaloideae</taxon>
        <taxon>Amygdaleae</taxon>
        <taxon>Prunus</taxon>
    </lineage>
</organism>
<proteinExistence type="predicted"/>
<feature type="transmembrane region" description="Helical" evidence="1">
    <location>
        <begin position="61"/>
        <end position="83"/>
    </location>
</feature>
<evidence type="ECO:0000313" key="3">
    <source>
        <dbReference type="Proteomes" id="UP000250321"/>
    </source>
</evidence>
<keyword evidence="3" id="KW-1185">Reference proteome</keyword>
<dbReference type="OrthoDB" id="1935034at2759"/>
<comment type="caution">
    <text evidence="2">The sequence shown here is derived from an EMBL/GenBank/DDBJ whole genome shotgun (WGS) entry which is preliminary data.</text>
</comment>
<dbReference type="PANTHER" id="PTHR33306:SF40">
    <property type="entry name" value="EXPRESSED PROTEIN"/>
    <property type="match status" value="1"/>
</dbReference>
<accession>A0A314ZJE2</accession>
<dbReference type="AlphaFoldDB" id="A0A314ZJE2"/>
<dbReference type="STRING" id="2094558.A0A314ZJE2"/>
<dbReference type="Proteomes" id="UP000250321">
    <property type="component" value="Unassembled WGS sequence"/>
</dbReference>
<feature type="transmembrane region" description="Helical" evidence="1">
    <location>
        <begin position="30"/>
        <end position="49"/>
    </location>
</feature>
<name>A0A314ZJE2_PRUYE</name>